<feature type="compositionally biased region" description="Acidic residues" evidence="1">
    <location>
        <begin position="29"/>
        <end position="46"/>
    </location>
</feature>
<gene>
    <name evidence="2" type="ORF">ACH4F9_05340</name>
</gene>
<evidence type="ECO:0000256" key="1">
    <source>
        <dbReference type="SAM" id="MobiDB-lite"/>
    </source>
</evidence>
<feature type="region of interest" description="Disordered" evidence="1">
    <location>
        <begin position="1"/>
        <end position="64"/>
    </location>
</feature>
<accession>A0ABW7QHH8</accession>
<name>A0ABW7QHH8_9ACTN</name>
<sequence>MAAEGPKDPGRQGDTPDTALGEALKEFENAETDVLDEPEHDSDGEAGDALTPNEGAQESIHDDE</sequence>
<dbReference type="Proteomes" id="UP001610818">
    <property type="component" value="Unassembled WGS sequence"/>
</dbReference>
<proteinExistence type="predicted"/>
<comment type="caution">
    <text evidence="2">The sequence shown here is derived from an EMBL/GenBank/DDBJ whole genome shotgun (WGS) entry which is preliminary data.</text>
</comment>
<organism evidence="2 3">
    <name type="scientific">Streptomyces longisporoflavus</name>
    <dbReference type="NCBI Taxonomy" id="28044"/>
    <lineage>
        <taxon>Bacteria</taxon>
        <taxon>Bacillati</taxon>
        <taxon>Actinomycetota</taxon>
        <taxon>Actinomycetes</taxon>
        <taxon>Kitasatosporales</taxon>
        <taxon>Streptomycetaceae</taxon>
        <taxon>Streptomyces</taxon>
    </lineage>
</organism>
<feature type="compositionally biased region" description="Basic and acidic residues" evidence="1">
    <location>
        <begin position="1"/>
        <end position="11"/>
    </location>
</feature>
<protein>
    <submittedName>
        <fullName evidence="2">Uncharacterized protein</fullName>
    </submittedName>
</protein>
<dbReference type="EMBL" id="JBIRGQ010000001">
    <property type="protein sequence ID" value="MFH8544422.1"/>
    <property type="molecule type" value="Genomic_DNA"/>
</dbReference>
<reference evidence="2 3" key="1">
    <citation type="submission" date="2024-10" db="EMBL/GenBank/DDBJ databases">
        <title>The Natural Products Discovery Center: Release of the First 8490 Sequenced Strains for Exploring Actinobacteria Biosynthetic Diversity.</title>
        <authorList>
            <person name="Kalkreuter E."/>
            <person name="Kautsar S.A."/>
            <person name="Yang D."/>
            <person name="Bader C.D."/>
            <person name="Teijaro C.N."/>
            <person name="Fluegel L."/>
            <person name="Davis C.M."/>
            <person name="Simpson J.R."/>
            <person name="Lauterbach L."/>
            <person name="Steele A.D."/>
            <person name="Gui C."/>
            <person name="Meng S."/>
            <person name="Li G."/>
            <person name="Viehrig K."/>
            <person name="Ye F."/>
            <person name="Su P."/>
            <person name="Kiefer A.F."/>
            <person name="Nichols A."/>
            <person name="Cepeda A.J."/>
            <person name="Yan W."/>
            <person name="Fan B."/>
            <person name="Jiang Y."/>
            <person name="Adhikari A."/>
            <person name="Zheng C.-J."/>
            <person name="Schuster L."/>
            <person name="Cowan T.M."/>
            <person name="Smanski M.J."/>
            <person name="Chevrette M.G."/>
            <person name="De Carvalho L.P.S."/>
            <person name="Shen B."/>
        </authorList>
    </citation>
    <scope>NUCLEOTIDE SEQUENCE [LARGE SCALE GENOMIC DNA]</scope>
    <source>
        <strain evidence="2 3">NPDC017990</strain>
    </source>
</reference>
<dbReference type="RefSeq" id="WP_397708124.1">
    <property type="nucleotide sequence ID" value="NZ_JBIRGN010000001.1"/>
</dbReference>
<evidence type="ECO:0000313" key="3">
    <source>
        <dbReference type="Proteomes" id="UP001610818"/>
    </source>
</evidence>
<evidence type="ECO:0000313" key="2">
    <source>
        <dbReference type="EMBL" id="MFH8544422.1"/>
    </source>
</evidence>
<keyword evidence="3" id="KW-1185">Reference proteome</keyword>